<evidence type="ECO:0000256" key="2">
    <source>
        <dbReference type="SAM" id="SignalP"/>
    </source>
</evidence>
<keyword evidence="4" id="KW-0808">Transferase</keyword>
<feature type="domain" description="Rhodanese" evidence="3">
    <location>
        <begin position="47"/>
        <end position="153"/>
    </location>
</feature>
<feature type="domain" description="Rhodanese" evidence="3">
    <location>
        <begin position="183"/>
        <end position="295"/>
    </location>
</feature>
<name>C0Q8Q2_DESAH</name>
<dbReference type="OrthoDB" id="9781034at2"/>
<dbReference type="Pfam" id="PF00581">
    <property type="entry name" value="Rhodanese"/>
    <property type="match status" value="4"/>
</dbReference>
<dbReference type="AlphaFoldDB" id="C0Q8Q2"/>
<gene>
    <name evidence="4" type="primary">sseA</name>
    <name evidence="4" type="ordered locus">HRM2_12810</name>
</gene>
<protein>
    <submittedName>
        <fullName evidence="4">SseA</fullName>
        <ecNumber evidence="4">2.8.1.1</ecNumber>
    </submittedName>
</protein>
<dbReference type="InterPro" id="IPR001763">
    <property type="entry name" value="Rhodanese-like_dom"/>
</dbReference>
<dbReference type="PANTHER" id="PTHR43855:SF1">
    <property type="entry name" value="THIOSULFATE SULFURTRANSFERASE"/>
    <property type="match status" value="1"/>
</dbReference>
<dbReference type="GO" id="GO:0004792">
    <property type="term" value="F:thiosulfate-cyanide sulfurtransferase activity"/>
    <property type="evidence" value="ECO:0007669"/>
    <property type="project" value="UniProtKB-EC"/>
</dbReference>
<evidence type="ECO:0000313" key="4">
    <source>
        <dbReference type="EMBL" id="ACN14392.1"/>
    </source>
</evidence>
<feature type="signal peptide" evidence="2">
    <location>
        <begin position="1"/>
        <end position="23"/>
    </location>
</feature>
<dbReference type="KEGG" id="dat:HRM2_12810"/>
<dbReference type="STRING" id="177437.HRM2_12810"/>
<dbReference type="InterPro" id="IPR051126">
    <property type="entry name" value="Thiosulfate_sulfurtransferase"/>
</dbReference>
<dbReference type="HOGENOM" id="CLU_031618_2_0_7"/>
<dbReference type="EMBL" id="CP001087">
    <property type="protein sequence ID" value="ACN14392.1"/>
    <property type="molecule type" value="Genomic_DNA"/>
</dbReference>
<feature type="chain" id="PRO_5002900479" evidence="2">
    <location>
        <begin position="24"/>
        <end position="626"/>
    </location>
</feature>
<dbReference type="CDD" id="cd01448">
    <property type="entry name" value="TST_Repeat_1"/>
    <property type="match status" value="2"/>
</dbReference>
<dbReference type="PANTHER" id="PTHR43855">
    <property type="entry name" value="THIOSULFATE SULFURTRANSFERASE"/>
    <property type="match status" value="1"/>
</dbReference>
<dbReference type="SMART" id="SM00450">
    <property type="entry name" value="RHOD"/>
    <property type="match status" value="4"/>
</dbReference>
<evidence type="ECO:0000256" key="1">
    <source>
        <dbReference type="ARBA" id="ARBA00022737"/>
    </source>
</evidence>
<dbReference type="SUPFAM" id="SSF52821">
    <property type="entry name" value="Rhodanese/Cell cycle control phosphatase"/>
    <property type="match status" value="4"/>
</dbReference>
<dbReference type="PROSITE" id="PS50206">
    <property type="entry name" value="RHODANESE_3"/>
    <property type="match status" value="4"/>
</dbReference>
<dbReference type="CDD" id="cd01449">
    <property type="entry name" value="TST_Repeat_2"/>
    <property type="match status" value="1"/>
</dbReference>
<organism evidence="4 5">
    <name type="scientific">Desulforapulum autotrophicum (strain ATCC 43914 / DSM 3382 / VKM B-1955 / HRM2)</name>
    <name type="common">Desulfobacterium autotrophicum</name>
    <dbReference type="NCBI Taxonomy" id="177437"/>
    <lineage>
        <taxon>Bacteria</taxon>
        <taxon>Pseudomonadati</taxon>
        <taxon>Thermodesulfobacteriota</taxon>
        <taxon>Desulfobacteria</taxon>
        <taxon>Desulfobacterales</taxon>
        <taxon>Desulfobacteraceae</taxon>
        <taxon>Desulforapulum</taxon>
    </lineage>
</organism>
<dbReference type="RefSeq" id="WP_015903179.1">
    <property type="nucleotide sequence ID" value="NC_012108.1"/>
</dbReference>
<dbReference type="InterPro" id="IPR036873">
    <property type="entry name" value="Rhodanese-like_dom_sf"/>
</dbReference>
<evidence type="ECO:0000313" key="5">
    <source>
        <dbReference type="Proteomes" id="UP000000442"/>
    </source>
</evidence>
<dbReference type="eggNOG" id="COG2897">
    <property type="taxonomic scope" value="Bacteria"/>
</dbReference>
<accession>C0Q8Q2</accession>
<sequence>MNKKQRIVLAGAVMLILSTLFMACSSSSVTEKKYPNANLLANSDDLTQAEVVILDTRSAEAYSQGHINGSISIPWQQFLDADSNLLATDQLEQDLSQMGLTRTLSMIIYDDTTASFGGAGRLFWMLEVLGCPSVRILNGGWDKWLADGNTPQITENTRPVSVFTAQVNTGITSDKEYIAARMDNSDFAIVDTREDEEFTGWQRYGEARGGHITGAVQIPYPWYFSKDKTVLPYENLKNLFESRGITQDKEVTAYCTIGIRSGFAYFLFRLLGYDRASNYDGSIRDWSESDPAAFPMEKLAQYSKLVYPTWVKQVIDYHAPGSTTPAPAGYDHDRDHKFMVVETQWGTLEWAEAYKNGHIPGAVHSNSDIYENDYPRWFLLPDDQLHAALADMGITEDTTVVVYSDSNIFAARLWWILTYAGVKDVRYLNGGYAAWINAGYEGETQVNNPVSTTAFTGTACPELLATVAEMVQIYDDTDTVVVADVRSAPEYKGKISGYSYVVQKGRIPNAVWAHDADDSSLEYTDSDGSLRSFPEIKSLWESAGISSGMTAGQFDRDVYFYCGSGYRSSLSFLHAYLMGFSNIKNFSDGWEGWSTEYTHDEDACADSLTPGWCQDPSGRPVATGEF</sequence>
<dbReference type="EC" id="2.8.1.1" evidence="4"/>
<evidence type="ECO:0000259" key="3">
    <source>
        <dbReference type="PROSITE" id="PS50206"/>
    </source>
</evidence>
<keyword evidence="5" id="KW-1185">Reference proteome</keyword>
<dbReference type="Gene3D" id="3.40.250.10">
    <property type="entry name" value="Rhodanese-like domain"/>
    <property type="match status" value="4"/>
</dbReference>
<reference evidence="4 5" key="1">
    <citation type="journal article" date="2009" name="Environ. Microbiol.">
        <title>Genome sequence of Desulfobacterium autotrophicum HRM2, a marine sulfate reducer oxidizing organic carbon completely to carbon dioxide.</title>
        <authorList>
            <person name="Strittmatter A.W."/>
            <person name="Liesegang H."/>
            <person name="Rabus R."/>
            <person name="Decker I."/>
            <person name="Amann J."/>
            <person name="Andres S."/>
            <person name="Henne A."/>
            <person name="Fricke W.F."/>
            <person name="Martinez-Arias R."/>
            <person name="Bartels D."/>
            <person name="Goesmann A."/>
            <person name="Krause L."/>
            <person name="Puehler A."/>
            <person name="Klenk H.P."/>
            <person name="Richter M."/>
            <person name="Schuler M."/>
            <person name="Gloeckner F.O."/>
            <person name="Meyerdierks A."/>
            <person name="Gottschalk G."/>
            <person name="Amann R."/>
        </authorList>
    </citation>
    <scope>NUCLEOTIDE SEQUENCE [LARGE SCALE GENOMIC DNA]</scope>
    <source>
        <strain evidence="5">ATCC 43914 / DSM 3382 / HRM2</strain>
    </source>
</reference>
<keyword evidence="2" id="KW-0732">Signal</keyword>
<feature type="domain" description="Rhodanese" evidence="3">
    <location>
        <begin position="476"/>
        <end position="602"/>
    </location>
</feature>
<dbReference type="Proteomes" id="UP000000442">
    <property type="component" value="Chromosome"/>
</dbReference>
<proteinExistence type="predicted"/>
<keyword evidence="1" id="KW-0677">Repeat</keyword>
<feature type="domain" description="Rhodanese" evidence="3">
    <location>
        <begin position="351"/>
        <end position="444"/>
    </location>
</feature>
<dbReference type="PROSITE" id="PS51257">
    <property type="entry name" value="PROKAR_LIPOPROTEIN"/>
    <property type="match status" value="1"/>
</dbReference>